<feature type="transmembrane region" description="Helical" evidence="6">
    <location>
        <begin position="378"/>
        <end position="397"/>
    </location>
</feature>
<name>A0A163BE35_PHYB8</name>
<dbReference type="InParanoid" id="A0A163BE35"/>
<feature type="transmembrane region" description="Helical" evidence="6">
    <location>
        <begin position="446"/>
        <end position="470"/>
    </location>
</feature>
<feature type="transmembrane region" description="Helical" evidence="6">
    <location>
        <begin position="476"/>
        <end position="498"/>
    </location>
</feature>
<evidence type="ECO:0000256" key="4">
    <source>
        <dbReference type="ARBA" id="ARBA00022989"/>
    </source>
</evidence>
<dbReference type="EMBL" id="KV440971">
    <property type="protein sequence ID" value="OAD80991.1"/>
    <property type="molecule type" value="Genomic_DNA"/>
</dbReference>
<feature type="transmembrane region" description="Helical" evidence="6">
    <location>
        <begin position="48"/>
        <end position="77"/>
    </location>
</feature>
<gene>
    <name evidence="8" type="ORF">PHYBLDRAFT_62034</name>
</gene>
<feature type="transmembrane region" description="Helical" evidence="6">
    <location>
        <begin position="350"/>
        <end position="371"/>
    </location>
</feature>
<keyword evidence="2" id="KW-0813">Transport</keyword>
<comment type="subcellular location">
    <subcellularLocation>
        <location evidence="1">Membrane</location>
        <topology evidence="1">Multi-pass membrane protein</topology>
    </subcellularLocation>
</comment>
<dbReference type="GO" id="GO:0016020">
    <property type="term" value="C:membrane"/>
    <property type="evidence" value="ECO:0007669"/>
    <property type="project" value="UniProtKB-SubCell"/>
</dbReference>
<dbReference type="CDD" id="cd17325">
    <property type="entry name" value="MFS_MdtG_SLC18_like"/>
    <property type="match status" value="1"/>
</dbReference>
<evidence type="ECO:0000259" key="7">
    <source>
        <dbReference type="PROSITE" id="PS50850"/>
    </source>
</evidence>
<evidence type="ECO:0000256" key="2">
    <source>
        <dbReference type="ARBA" id="ARBA00022448"/>
    </source>
</evidence>
<evidence type="ECO:0000256" key="1">
    <source>
        <dbReference type="ARBA" id="ARBA00004141"/>
    </source>
</evidence>
<dbReference type="FunCoup" id="A0A163BE35">
    <property type="interactions" value="4"/>
</dbReference>
<keyword evidence="9" id="KW-1185">Reference proteome</keyword>
<dbReference type="AlphaFoldDB" id="A0A163BE35"/>
<dbReference type="PANTHER" id="PTHR23506">
    <property type="entry name" value="GH10249P"/>
    <property type="match status" value="1"/>
</dbReference>
<dbReference type="InterPro" id="IPR020846">
    <property type="entry name" value="MFS_dom"/>
</dbReference>
<dbReference type="PROSITE" id="PS50850">
    <property type="entry name" value="MFS"/>
    <property type="match status" value="1"/>
</dbReference>
<reference evidence="9" key="1">
    <citation type="submission" date="2015-06" db="EMBL/GenBank/DDBJ databases">
        <title>Expansion of signal transduction pathways in fungi by whole-genome duplication.</title>
        <authorList>
            <consortium name="DOE Joint Genome Institute"/>
            <person name="Corrochano L.M."/>
            <person name="Kuo A."/>
            <person name="Marcet-Houben M."/>
            <person name="Polaino S."/>
            <person name="Salamov A."/>
            <person name="Villalobos J.M."/>
            <person name="Alvarez M.I."/>
            <person name="Avalos J."/>
            <person name="Benito E.P."/>
            <person name="Benoit I."/>
            <person name="Burger G."/>
            <person name="Camino L.P."/>
            <person name="Canovas D."/>
            <person name="Cerda-Olmedo E."/>
            <person name="Cheng J.-F."/>
            <person name="Dominguez A."/>
            <person name="Elias M."/>
            <person name="Eslava A.P."/>
            <person name="Glaser F."/>
            <person name="Grimwood J."/>
            <person name="Gutierrez G."/>
            <person name="Heitman J."/>
            <person name="Henrissat B."/>
            <person name="Iturriaga E.A."/>
            <person name="Lang B.F."/>
            <person name="Lavin J.L."/>
            <person name="Lee S."/>
            <person name="Li W."/>
            <person name="Lindquist E."/>
            <person name="Lopez-Garcia S."/>
            <person name="Luque E.M."/>
            <person name="Marcos A.T."/>
            <person name="Martin J."/>
            <person name="McCluskey K."/>
            <person name="Medina H.R."/>
            <person name="Miralles-Duran A."/>
            <person name="Miyazaki A."/>
            <person name="Munoz-Torres E."/>
            <person name="Oguiza J.A."/>
            <person name="Ohm R."/>
            <person name="Olmedo M."/>
            <person name="Orejas M."/>
            <person name="Ortiz-Castellanos L."/>
            <person name="Pisabarro A.G."/>
            <person name="Rodriguez-Romero J."/>
            <person name="Ruiz-Herrera J."/>
            <person name="Ruiz-Vazquez R."/>
            <person name="Sanz C."/>
            <person name="Schackwitz W."/>
            <person name="Schmutz J."/>
            <person name="Shahriari M."/>
            <person name="Shelest E."/>
            <person name="Silva-Franco F."/>
            <person name="Soanes D."/>
            <person name="Syed K."/>
            <person name="Tagua V.G."/>
            <person name="Talbot N.J."/>
            <person name="Thon M."/>
            <person name="De vries R.P."/>
            <person name="Wiebenga A."/>
            <person name="Yadav J.S."/>
            <person name="Braun E.L."/>
            <person name="Baker S."/>
            <person name="Garre V."/>
            <person name="Horwitz B."/>
            <person name="Torres-Martinez S."/>
            <person name="Idnurm A."/>
            <person name="Herrera-Estrella A."/>
            <person name="Gabaldon T."/>
            <person name="Grigoriev I.V."/>
        </authorList>
    </citation>
    <scope>NUCLEOTIDE SEQUENCE [LARGE SCALE GENOMIC DNA]</scope>
    <source>
        <strain evidence="9">NRRL 1555(-)</strain>
    </source>
</reference>
<feature type="transmembrane region" description="Helical" evidence="6">
    <location>
        <begin position="234"/>
        <end position="253"/>
    </location>
</feature>
<keyword evidence="4 6" id="KW-1133">Transmembrane helix</keyword>
<dbReference type="RefSeq" id="XP_018299031.1">
    <property type="nucleotide sequence ID" value="XM_018440890.1"/>
</dbReference>
<protein>
    <recommendedName>
        <fullName evidence="7">Major facilitator superfamily (MFS) profile domain-containing protein</fullName>
    </recommendedName>
</protein>
<dbReference type="GeneID" id="29001796"/>
<feature type="transmembrane region" description="Helical" evidence="6">
    <location>
        <begin position="130"/>
        <end position="151"/>
    </location>
</feature>
<accession>A0A163BE35</accession>
<dbReference type="InterPro" id="IPR036259">
    <property type="entry name" value="MFS_trans_sf"/>
</dbReference>
<evidence type="ECO:0000256" key="6">
    <source>
        <dbReference type="SAM" id="Phobius"/>
    </source>
</evidence>
<dbReference type="Pfam" id="PF07690">
    <property type="entry name" value="MFS_1"/>
    <property type="match status" value="1"/>
</dbReference>
<dbReference type="SUPFAM" id="SSF103473">
    <property type="entry name" value="MFS general substrate transporter"/>
    <property type="match status" value="1"/>
</dbReference>
<evidence type="ECO:0000313" key="9">
    <source>
        <dbReference type="Proteomes" id="UP000077315"/>
    </source>
</evidence>
<feature type="transmembrane region" description="Helical" evidence="6">
    <location>
        <begin position="209"/>
        <end position="228"/>
    </location>
</feature>
<dbReference type="GO" id="GO:0022857">
    <property type="term" value="F:transmembrane transporter activity"/>
    <property type="evidence" value="ECO:0007669"/>
    <property type="project" value="InterPro"/>
</dbReference>
<dbReference type="InterPro" id="IPR050930">
    <property type="entry name" value="MFS_Vesicular_Transporter"/>
</dbReference>
<proteinExistence type="predicted"/>
<dbReference type="STRING" id="763407.A0A163BE35"/>
<dbReference type="Gene3D" id="1.20.1250.20">
    <property type="entry name" value="MFS general substrate transporter like domains"/>
    <property type="match status" value="2"/>
</dbReference>
<feature type="domain" description="Major facilitator superfamily (MFS) profile" evidence="7">
    <location>
        <begin position="50"/>
        <end position="502"/>
    </location>
</feature>
<organism evidence="8 9">
    <name type="scientific">Phycomyces blakesleeanus (strain ATCC 8743b / DSM 1359 / FGSC 10004 / NBRC 33097 / NRRL 1555)</name>
    <dbReference type="NCBI Taxonomy" id="763407"/>
    <lineage>
        <taxon>Eukaryota</taxon>
        <taxon>Fungi</taxon>
        <taxon>Fungi incertae sedis</taxon>
        <taxon>Mucoromycota</taxon>
        <taxon>Mucoromycotina</taxon>
        <taxon>Mucoromycetes</taxon>
        <taxon>Mucorales</taxon>
        <taxon>Phycomycetaceae</taxon>
        <taxon>Phycomyces</taxon>
    </lineage>
</organism>
<dbReference type="VEuPathDB" id="FungiDB:PHYBLDRAFT_62034"/>
<dbReference type="InterPro" id="IPR011701">
    <property type="entry name" value="MFS"/>
</dbReference>
<evidence type="ECO:0000256" key="3">
    <source>
        <dbReference type="ARBA" id="ARBA00022692"/>
    </source>
</evidence>
<dbReference type="PANTHER" id="PTHR23506:SF23">
    <property type="entry name" value="GH10249P"/>
    <property type="match status" value="1"/>
</dbReference>
<keyword evidence="5 6" id="KW-0472">Membrane</keyword>
<dbReference type="OrthoDB" id="5086884at2759"/>
<evidence type="ECO:0000256" key="5">
    <source>
        <dbReference type="ARBA" id="ARBA00023136"/>
    </source>
</evidence>
<feature type="transmembrane region" description="Helical" evidence="6">
    <location>
        <begin position="97"/>
        <end position="118"/>
    </location>
</feature>
<dbReference type="Proteomes" id="UP000077315">
    <property type="component" value="Unassembled WGS sequence"/>
</dbReference>
<sequence>MSSHTLRSSNIISQFISEENTSKDQTPIKDDGIEPKKPFCYRIRSSKAFVFSTAAIGVFTSNFVHSILFPLAPFIVARINNGGKETSETEVASSAETGILVAAYAIGLLSGSPVFGWLGDRLTLRRLPMLLGISVSIGANLLFMFSTAYWMLLLARFLQGFSNACVWTMCLCIVTDNWPSDELGKCYKDEDASMGTYTISLGLQMGKLMGLYASGMVIGLPVGGVLYSELGYQAPFIASLIICAIDFFMRIAIIEKPVFSKTWPLNTPTISEEDGYSNEKPKPNTIRPNFDDAPLMNPVQNAKLSKLLRQPRLLVSLFQMAVVASTMSSFEPTISMWLASEWHFNAAECGLILLAYILPCIVSSVFSGWLCDKIGTKAVAVVSLSFAASTCVCVGIPNHTNSFWTLVPVLAVSGAAIAGCESSVFPEVAKVIATENNNPDDHSGIARCYAMVNVASAIGLCVGPLLAGFLYSAIGFFWLCCLLSIPFVICIPFAYFYVGGSNTKFIVRPPKH</sequence>
<keyword evidence="3 6" id="KW-0812">Transmembrane</keyword>
<evidence type="ECO:0000313" key="8">
    <source>
        <dbReference type="EMBL" id="OAD80991.1"/>
    </source>
</evidence>